<feature type="chain" id="PRO_5040984515" evidence="2">
    <location>
        <begin position="25"/>
        <end position="549"/>
    </location>
</feature>
<dbReference type="Pfam" id="PF00496">
    <property type="entry name" value="SBP_bac_5"/>
    <property type="match status" value="1"/>
</dbReference>
<dbReference type="CDD" id="cd00995">
    <property type="entry name" value="PBP2_NikA_DppA_OppA_like"/>
    <property type="match status" value="1"/>
</dbReference>
<dbReference type="GO" id="GO:0042597">
    <property type="term" value="C:periplasmic space"/>
    <property type="evidence" value="ECO:0007669"/>
    <property type="project" value="UniProtKB-ARBA"/>
</dbReference>
<feature type="signal peptide" evidence="2">
    <location>
        <begin position="1"/>
        <end position="24"/>
    </location>
</feature>
<accession>A0A9X4KGC2</accession>
<proteinExistence type="predicted"/>
<dbReference type="PROSITE" id="PS51257">
    <property type="entry name" value="PROKAR_LIPOPROTEIN"/>
    <property type="match status" value="1"/>
</dbReference>
<dbReference type="InterPro" id="IPR000914">
    <property type="entry name" value="SBP_5_dom"/>
</dbReference>
<reference evidence="4 5" key="1">
    <citation type="submission" date="2022-10" db="EMBL/GenBank/DDBJ databases">
        <title>Comparative genomic analysis of Cohnella hashimotonis sp. nov., isolated from the International Space Station.</title>
        <authorList>
            <person name="Simpson A."/>
            <person name="Venkateswaran K."/>
        </authorList>
    </citation>
    <scope>NUCLEOTIDE SEQUENCE [LARGE SCALE GENOMIC DNA]</scope>
    <source>
        <strain evidence="4 5">DSM 18997</strain>
    </source>
</reference>
<dbReference type="PANTHER" id="PTHR30290">
    <property type="entry name" value="PERIPLASMIC BINDING COMPONENT OF ABC TRANSPORTER"/>
    <property type="match status" value="1"/>
</dbReference>
<comment type="caution">
    <text evidence="4">The sequence shown here is derived from an EMBL/GenBank/DDBJ whole genome shotgun (WGS) entry which is preliminary data.</text>
</comment>
<feature type="region of interest" description="Disordered" evidence="1">
    <location>
        <begin position="32"/>
        <end position="56"/>
    </location>
</feature>
<gene>
    <name evidence="4" type="ORF">OMP38_09265</name>
</gene>
<dbReference type="EMBL" id="JAPDHZ010000002">
    <property type="protein sequence ID" value="MDG0791034.1"/>
    <property type="molecule type" value="Genomic_DNA"/>
</dbReference>
<dbReference type="Gene3D" id="3.90.76.10">
    <property type="entry name" value="Dipeptide-binding Protein, Domain 1"/>
    <property type="match status" value="1"/>
</dbReference>
<evidence type="ECO:0000313" key="5">
    <source>
        <dbReference type="Proteomes" id="UP001153387"/>
    </source>
</evidence>
<name>A0A9X4KGC2_9BACL</name>
<sequence>MLNRNKKRFSGIVVLALLTMLASACSGNNNANNASPSASGTASASASASGSQPAASGEAKDGGSLIVAVASDPVVLNPNYAGDRVSLTIDQALYAPLFQVNNGKKTFYLADSLDLSEDKLTYTLKLKSGLTWHDGQPLTADDVVFTIDKILDESQNSFLRGNFIIGGKPVQATKVDDTTVQLKLPQVAPGFEATLVQVFPIPKHVFENEANIEKSDKNKNPVGSGAFKFKEYKTGEYLTLERFDGYFGGKPHLDSITYRIAKDTNAANLALQNGEINVKYLDPQDVSTIEATGNFDIQPYSEGRLAYMMFNQNSDTGVLNKKEVRQAIAYALNREELIQVAYTSADYADPAHSFLTPDVLYQTNDVPTYDNDVAKAKELLKAAGVSNLKLRFIVQSGNKVQEAISLYVQQKLKDIGIAVELNSMDSSAWVAKFIDPKATDYELAITGYIMGFDPDAYSMLFTSDGSSNYSHYNNAQVDTLFKQGAGEGDATKREAIYKDVQKIIAEDAAIYPIAYTKTIVAIDKKYGGLDQAVLKPVVIFEDPSKLYLK</sequence>
<dbReference type="GO" id="GO:0043190">
    <property type="term" value="C:ATP-binding cassette (ABC) transporter complex"/>
    <property type="evidence" value="ECO:0007669"/>
    <property type="project" value="InterPro"/>
</dbReference>
<evidence type="ECO:0000256" key="2">
    <source>
        <dbReference type="SAM" id="SignalP"/>
    </source>
</evidence>
<dbReference type="PANTHER" id="PTHR30290:SF59">
    <property type="entry name" value="OLIGOPEPTIDE ABC TRANSPORTER,SUBSTRATE-BINDING PROTEIN"/>
    <property type="match status" value="1"/>
</dbReference>
<feature type="domain" description="Solute-binding protein family 5" evidence="3">
    <location>
        <begin position="109"/>
        <end position="466"/>
    </location>
</feature>
<dbReference type="PIRSF" id="PIRSF002741">
    <property type="entry name" value="MppA"/>
    <property type="match status" value="1"/>
</dbReference>
<evidence type="ECO:0000259" key="3">
    <source>
        <dbReference type="Pfam" id="PF00496"/>
    </source>
</evidence>
<dbReference type="InterPro" id="IPR030678">
    <property type="entry name" value="Peptide/Ni-bd"/>
</dbReference>
<dbReference type="AlphaFoldDB" id="A0A9X4KGC2"/>
<protein>
    <submittedName>
        <fullName evidence="4">ABC transporter substrate-binding protein</fullName>
    </submittedName>
</protein>
<dbReference type="FunFam" id="3.90.76.10:FF:000004">
    <property type="entry name" value="Peptide ABC transporter substrate-binding protein"/>
    <property type="match status" value="1"/>
</dbReference>
<dbReference type="Gene3D" id="3.40.190.10">
    <property type="entry name" value="Periplasmic binding protein-like II"/>
    <property type="match status" value="1"/>
</dbReference>
<dbReference type="Proteomes" id="UP001153387">
    <property type="component" value="Unassembled WGS sequence"/>
</dbReference>
<keyword evidence="5" id="KW-1185">Reference proteome</keyword>
<evidence type="ECO:0000256" key="1">
    <source>
        <dbReference type="SAM" id="MobiDB-lite"/>
    </source>
</evidence>
<dbReference type="GO" id="GO:1904680">
    <property type="term" value="F:peptide transmembrane transporter activity"/>
    <property type="evidence" value="ECO:0007669"/>
    <property type="project" value="TreeGrafter"/>
</dbReference>
<organism evidence="4 5">
    <name type="scientific">Cohnella ginsengisoli</name>
    <dbReference type="NCBI Taxonomy" id="425004"/>
    <lineage>
        <taxon>Bacteria</taxon>
        <taxon>Bacillati</taxon>
        <taxon>Bacillota</taxon>
        <taxon>Bacilli</taxon>
        <taxon>Bacillales</taxon>
        <taxon>Paenibacillaceae</taxon>
        <taxon>Cohnella</taxon>
    </lineage>
</organism>
<dbReference type="SUPFAM" id="SSF53850">
    <property type="entry name" value="Periplasmic binding protein-like II"/>
    <property type="match status" value="1"/>
</dbReference>
<keyword evidence="2" id="KW-0732">Signal</keyword>
<dbReference type="GO" id="GO:0015833">
    <property type="term" value="P:peptide transport"/>
    <property type="evidence" value="ECO:0007669"/>
    <property type="project" value="TreeGrafter"/>
</dbReference>
<dbReference type="RefSeq" id="WP_277564815.1">
    <property type="nucleotide sequence ID" value="NZ_JAPDHZ010000002.1"/>
</dbReference>
<dbReference type="InterPro" id="IPR039424">
    <property type="entry name" value="SBP_5"/>
</dbReference>
<evidence type="ECO:0000313" key="4">
    <source>
        <dbReference type="EMBL" id="MDG0791034.1"/>
    </source>
</evidence>
<dbReference type="Gene3D" id="3.10.105.10">
    <property type="entry name" value="Dipeptide-binding Protein, Domain 3"/>
    <property type="match status" value="1"/>
</dbReference>